<dbReference type="InterPro" id="IPR013154">
    <property type="entry name" value="ADH-like_N"/>
</dbReference>
<dbReference type="Pfam" id="PF08240">
    <property type="entry name" value="ADH_N"/>
    <property type="match status" value="1"/>
</dbReference>
<keyword evidence="2 4" id="KW-0862">Zinc</keyword>
<accession>A0A840SSC5</accession>
<feature type="domain" description="Enoyl reductase (ER)" evidence="5">
    <location>
        <begin position="10"/>
        <end position="327"/>
    </location>
</feature>
<gene>
    <name evidence="6" type="ORF">HNP73_003425</name>
</gene>
<dbReference type="InterPro" id="IPR013149">
    <property type="entry name" value="ADH-like_C"/>
</dbReference>
<dbReference type="SUPFAM" id="SSF50129">
    <property type="entry name" value="GroES-like"/>
    <property type="match status" value="1"/>
</dbReference>
<dbReference type="PROSITE" id="PS00059">
    <property type="entry name" value="ADH_ZINC"/>
    <property type="match status" value="1"/>
</dbReference>
<organism evidence="6 7">
    <name type="scientific">Amaricoccus macauensis</name>
    <dbReference type="NCBI Taxonomy" id="57001"/>
    <lineage>
        <taxon>Bacteria</taxon>
        <taxon>Pseudomonadati</taxon>
        <taxon>Pseudomonadota</taxon>
        <taxon>Alphaproteobacteria</taxon>
        <taxon>Rhodobacterales</taxon>
        <taxon>Paracoccaceae</taxon>
        <taxon>Amaricoccus</taxon>
    </lineage>
</organism>
<evidence type="ECO:0000259" key="5">
    <source>
        <dbReference type="SMART" id="SM00829"/>
    </source>
</evidence>
<evidence type="ECO:0000256" key="3">
    <source>
        <dbReference type="ARBA" id="ARBA00023002"/>
    </source>
</evidence>
<dbReference type="CDD" id="cd08234">
    <property type="entry name" value="threonine_DH_like"/>
    <property type="match status" value="1"/>
</dbReference>
<comment type="similarity">
    <text evidence="4">Belongs to the zinc-containing alcohol dehydrogenase family.</text>
</comment>
<keyword evidence="3 6" id="KW-0560">Oxidoreductase</keyword>
<dbReference type="PANTHER" id="PTHR43401">
    <property type="entry name" value="L-THREONINE 3-DEHYDROGENASE"/>
    <property type="match status" value="1"/>
</dbReference>
<dbReference type="PANTHER" id="PTHR43401:SF2">
    <property type="entry name" value="L-THREONINE 3-DEHYDROGENASE"/>
    <property type="match status" value="1"/>
</dbReference>
<dbReference type="InterPro" id="IPR036291">
    <property type="entry name" value="NAD(P)-bd_dom_sf"/>
</dbReference>
<dbReference type="InterPro" id="IPR011032">
    <property type="entry name" value="GroES-like_sf"/>
</dbReference>
<reference evidence="6 7" key="1">
    <citation type="submission" date="2020-08" db="EMBL/GenBank/DDBJ databases">
        <title>Genomic Encyclopedia of Type Strains, Phase IV (KMG-IV): sequencing the most valuable type-strain genomes for metagenomic binning, comparative biology and taxonomic classification.</title>
        <authorList>
            <person name="Goeker M."/>
        </authorList>
    </citation>
    <scope>NUCLEOTIDE SEQUENCE [LARGE SCALE GENOMIC DNA]</scope>
    <source>
        <strain evidence="6 7">DSM 101730</strain>
    </source>
</reference>
<dbReference type="GO" id="GO:0008270">
    <property type="term" value="F:zinc ion binding"/>
    <property type="evidence" value="ECO:0007669"/>
    <property type="project" value="InterPro"/>
</dbReference>
<dbReference type="EC" id="1.1.1.14" evidence="6"/>
<dbReference type="InterPro" id="IPR002328">
    <property type="entry name" value="ADH_Zn_CS"/>
</dbReference>
<proteinExistence type="inferred from homology"/>
<dbReference type="SMART" id="SM00829">
    <property type="entry name" value="PKS_ER"/>
    <property type="match status" value="1"/>
</dbReference>
<dbReference type="Gene3D" id="3.40.50.720">
    <property type="entry name" value="NAD(P)-binding Rossmann-like Domain"/>
    <property type="match status" value="1"/>
</dbReference>
<dbReference type="InterPro" id="IPR050129">
    <property type="entry name" value="Zn_alcohol_dh"/>
</dbReference>
<keyword evidence="7" id="KW-1185">Reference proteome</keyword>
<dbReference type="RefSeq" id="WP_184152309.1">
    <property type="nucleotide sequence ID" value="NZ_JACHFM010000003.1"/>
</dbReference>
<comment type="caution">
    <text evidence="6">The sequence shown here is derived from an EMBL/GenBank/DDBJ whole genome shotgun (WGS) entry which is preliminary data.</text>
</comment>
<keyword evidence="1 4" id="KW-0479">Metal-binding</keyword>
<dbReference type="EMBL" id="JACHFM010000003">
    <property type="protein sequence ID" value="MBB5223478.1"/>
    <property type="molecule type" value="Genomic_DNA"/>
</dbReference>
<dbReference type="SUPFAM" id="SSF51735">
    <property type="entry name" value="NAD(P)-binding Rossmann-fold domains"/>
    <property type="match status" value="1"/>
</dbReference>
<comment type="cofactor">
    <cofactor evidence="4">
        <name>Zn(2+)</name>
        <dbReference type="ChEBI" id="CHEBI:29105"/>
    </cofactor>
</comment>
<dbReference type="Pfam" id="PF00107">
    <property type="entry name" value="ADH_zinc_N"/>
    <property type="match status" value="1"/>
</dbReference>
<dbReference type="Proteomes" id="UP000549457">
    <property type="component" value="Unassembled WGS sequence"/>
</dbReference>
<dbReference type="AlphaFoldDB" id="A0A840SSC5"/>
<protein>
    <submittedName>
        <fullName evidence="6">L-iditol 2-dehydrogenase</fullName>
        <ecNumber evidence="6">1.1.1.14</ecNumber>
    </submittedName>
</protein>
<evidence type="ECO:0000313" key="6">
    <source>
        <dbReference type="EMBL" id="MBB5223478.1"/>
    </source>
</evidence>
<evidence type="ECO:0000256" key="2">
    <source>
        <dbReference type="ARBA" id="ARBA00022833"/>
    </source>
</evidence>
<dbReference type="GO" id="GO:0003939">
    <property type="term" value="F:L-iditol 2-dehydrogenase (NAD+) activity"/>
    <property type="evidence" value="ECO:0007669"/>
    <property type="project" value="UniProtKB-EC"/>
</dbReference>
<evidence type="ECO:0000313" key="7">
    <source>
        <dbReference type="Proteomes" id="UP000549457"/>
    </source>
</evidence>
<dbReference type="InterPro" id="IPR020843">
    <property type="entry name" value="ER"/>
</dbReference>
<evidence type="ECO:0000256" key="4">
    <source>
        <dbReference type="RuleBase" id="RU361277"/>
    </source>
</evidence>
<sequence>MRAVRLLAPGELACVEVPMPAPGPGEVLVKVAAAGICGTDRHLYLGEFPSRPPVTLGHEFSGTVEAVGAGVGLAVGTPVACDPNTWCGTCDACNRGRVNLCARNVATGIHRDGGFAEYAVFPAWKAVPLPAGLDLAQGAFAEPLACTLHGVDVGAPRPGERVIVLGGGVIGLLALQLARLSGAEVLLLTRSEGKRALGSRLGACATAPTPEAARAIWPDGANLVLECAGVPATVAAAPSLARAGGRVVVLGVLAQGATVPIEPFDLLFREIRLDFAFINPFTTTRAVALIASGAVEVAPLVSRTVSLTDASEVIAAPARPGDVKVLIDPGR</sequence>
<dbReference type="Gene3D" id="3.90.180.10">
    <property type="entry name" value="Medium-chain alcohol dehydrogenases, catalytic domain"/>
    <property type="match status" value="1"/>
</dbReference>
<name>A0A840SSC5_9RHOB</name>
<evidence type="ECO:0000256" key="1">
    <source>
        <dbReference type="ARBA" id="ARBA00022723"/>
    </source>
</evidence>